<feature type="region of interest" description="Disordered" evidence="1">
    <location>
        <begin position="139"/>
        <end position="160"/>
    </location>
</feature>
<dbReference type="AlphaFoldDB" id="A0AAJ0BGI3"/>
<evidence type="ECO:0000256" key="1">
    <source>
        <dbReference type="SAM" id="MobiDB-lite"/>
    </source>
</evidence>
<dbReference type="EMBL" id="MU839830">
    <property type="protein sequence ID" value="KAK1757835.1"/>
    <property type="molecule type" value="Genomic_DNA"/>
</dbReference>
<sequence>MGLVQYDSSDEDEEVVVEEELPQPVTRRTTLPNLREPFEPPHFAPPRTASPTDPEPSTPPPQPSEPQHLRPIQGPLLGPAAPPPTTATTNPTTIPSSEQDQQEEIDLSFLSQPPDPETTPRSPYTQSRALSRDLTLPAVPNMSIPASPSPPSSPTATSHLQSLNAKFETFLRLKRRAAADGEPAPAHFNARLASSSALRNPGLMDKLLGFVGMETDADEEGKVTGQYGTTLSAEVWDPHCFPGWGYRGSLRRERERGLQERRRGMGEAVEFVHASGGGEGGDAGDVPVRGQRRTMFDT</sequence>
<dbReference type="PANTHER" id="PTHR13464">
    <property type="entry name" value="TRANSCRIPTIONAL REGULATOR PROTEIN HCNGP"/>
    <property type="match status" value="1"/>
</dbReference>
<keyword evidence="3" id="KW-1185">Reference proteome</keyword>
<gene>
    <name evidence="2" type="ORF">QBC47DRAFT_411926</name>
</gene>
<dbReference type="GO" id="GO:0006355">
    <property type="term" value="P:regulation of DNA-templated transcription"/>
    <property type="evidence" value="ECO:0007669"/>
    <property type="project" value="InterPro"/>
</dbReference>
<comment type="caution">
    <text evidence="2">The sequence shown here is derived from an EMBL/GenBank/DDBJ whole genome shotgun (WGS) entry which is preliminary data.</text>
</comment>
<evidence type="ECO:0000313" key="2">
    <source>
        <dbReference type="EMBL" id="KAK1757835.1"/>
    </source>
</evidence>
<feature type="compositionally biased region" description="Pro residues" evidence="1">
    <location>
        <begin position="53"/>
        <end position="64"/>
    </location>
</feature>
<organism evidence="2 3">
    <name type="scientific">Echria macrotheca</name>
    <dbReference type="NCBI Taxonomy" id="438768"/>
    <lineage>
        <taxon>Eukaryota</taxon>
        <taxon>Fungi</taxon>
        <taxon>Dikarya</taxon>
        <taxon>Ascomycota</taxon>
        <taxon>Pezizomycotina</taxon>
        <taxon>Sordariomycetes</taxon>
        <taxon>Sordariomycetidae</taxon>
        <taxon>Sordariales</taxon>
        <taxon>Schizotheciaceae</taxon>
        <taxon>Echria</taxon>
    </lineage>
</organism>
<evidence type="ECO:0000313" key="3">
    <source>
        <dbReference type="Proteomes" id="UP001239445"/>
    </source>
</evidence>
<protein>
    <submittedName>
        <fullName evidence="2">Uncharacterized protein</fullName>
    </submittedName>
</protein>
<dbReference type="Proteomes" id="UP001239445">
    <property type="component" value="Unassembled WGS sequence"/>
</dbReference>
<accession>A0AAJ0BGI3</accession>
<dbReference type="InterPro" id="IPR012479">
    <property type="entry name" value="SAP30BP"/>
</dbReference>
<feature type="region of interest" description="Disordered" evidence="1">
    <location>
        <begin position="1"/>
        <end position="127"/>
    </location>
</feature>
<reference evidence="2" key="1">
    <citation type="submission" date="2023-06" db="EMBL/GenBank/DDBJ databases">
        <title>Genome-scale phylogeny and comparative genomics of the fungal order Sordariales.</title>
        <authorList>
            <consortium name="Lawrence Berkeley National Laboratory"/>
            <person name="Hensen N."/>
            <person name="Bonometti L."/>
            <person name="Westerberg I."/>
            <person name="Brannstrom I.O."/>
            <person name="Guillou S."/>
            <person name="Cros-Aarteil S."/>
            <person name="Calhoun S."/>
            <person name="Haridas S."/>
            <person name="Kuo A."/>
            <person name="Mondo S."/>
            <person name="Pangilinan J."/>
            <person name="Riley R."/>
            <person name="Labutti K."/>
            <person name="Andreopoulos B."/>
            <person name="Lipzen A."/>
            <person name="Chen C."/>
            <person name="Yanf M."/>
            <person name="Daum C."/>
            <person name="Ng V."/>
            <person name="Clum A."/>
            <person name="Steindorff A."/>
            <person name="Ohm R."/>
            <person name="Martin F."/>
            <person name="Silar P."/>
            <person name="Natvig D."/>
            <person name="Lalanne C."/>
            <person name="Gautier V."/>
            <person name="Ament-Velasquez S.L."/>
            <person name="Kruys A."/>
            <person name="Hutchinson M.I."/>
            <person name="Powell A.J."/>
            <person name="Barry K."/>
            <person name="Miller A.N."/>
            <person name="Grigoriev I.V."/>
            <person name="Debuchy R."/>
            <person name="Gladieux P."/>
            <person name="Thoren M.H."/>
            <person name="Johannesson H."/>
        </authorList>
    </citation>
    <scope>NUCLEOTIDE SEQUENCE</scope>
    <source>
        <strain evidence="2">PSN4</strain>
    </source>
</reference>
<dbReference type="PANTHER" id="PTHR13464:SF0">
    <property type="entry name" value="SAP30-BINDING PROTEIN"/>
    <property type="match status" value="1"/>
</dbReference>
<feature type="compositionally biased region" description="Acidic residues" evidence="1">
    <location>
        <begin position="8"/>
        <end position="21"/>
    </location>
</feature>
<dbReference type="Pfam" id="PF07818">
    <property type="entry name" value="HCNGP"/>
    <property type="match status" value="1"/>
</dbReference>
<dbReference type="GO" id="GO:0005634">
    <property type="term" value="C:nucleus"/>
    <property type="evidence" value="ECO:0007669"/>
    <property type="project" value="TreeGrafter"/>
</dbReference>
<feature type="region of interest" description="Disordered" evidence="1">
    <location>
        <begin position="273"/>
        <end position="298"/>
    </location>
</feature>
<name>A0AAJ0BGI3_9PEZI</name>
<feature type="compositionally biased region" description="Low complexity" evidence="1">
    <location>
        <begin position="86"/>
        <end position="95"/>
    </location>
</feature>
<proteinExistence type="predicted"/>